<dbReference type="AlphaFoldDB" id="A0AAE7TMC2"/>
<feature type="chain" id="PRO_5042174665" description="PsiF repeat-containing protein" evidence="1">
    <location>
        <begin position="20"/>
        <end position="77"/>
    </location>
</feature>
<evidence type="ECO:0008006" key="4">
    <source>
        <dbReference type="Google" id="ProtNLM"/>
    </source>
</evidence>
<accession>A0AAE7TMC2</accession>
<reference evidence="2 3" key="1">
    <citation type="submission" date="2018-06" db="EMBL/GenBank/DDBJ databases">
        <title>Comparative genomics of Bradyrhizobium nodulating Arachidis hypogaea.</title>
        <authorList>
            <person name="Li Y."/>
        </authorList>
    </citation>
    <scope>NUCLEOTIDE SEQUENCE [LARGE SCALE GENOMIC DNA]</scope>
    <source>
        <strain evidence="2 3">CCBAU 051107</strain>
    </source>
</reference>
<name>A0AAE7TMC2_9BRAD</name>
<evidence type="ECO:0000256" key="1">
    <source>
        <dbReference type="SAM" id="SignalP"/>
    </source>
</evidence>
<feature type="signal peptide" evidence="1">
    <location>
        <begin position="1"/>
        <end position="19"/>
    </location>
</feature>
<dbReference type="KEGG" id="barh:WN72_11975"/>
<protein>
    <recommendedName>
        <fullName evidence="4">PsiF repeat-containing protein</fullName>
    </recommendedName>
</protein>
<evidence type="ECO:0000313" key="3">
    <source>
        <dbReference type="Proteomes" id="UP000594015"/>
    </source>
</evidence>
<gene>
    <name evidence="2" type="ORF">WN72_11975</name>
</gene>
<dbReference type="Proteomes" id="UP000594015">
    <property type="component" value="Chromosome"/>
</dbReference>
<evidence type="ECO:0000313" key="2">
    <source>
        <dbReference type="EMBL" id="QOZ73299.1"/>
    </source>
</evidence>
<keyword evidence="1" id="KW-0732">Signal</keyword>
<dbReference type="EMBL" id="CP030050">
    <property type="protein sequence ID" value="QOZ73299.1"/>
    <property type="molecule type" value="Genomic_DNA"/>
</dbReference>
<sequence length="77" mass="7878">MLLAVTCLAVGAVPGQASALTAELARKCSALTAKQFPPRELGNPAAGSAKGSGRVQHDYFNKCVANNGNVDAQKPPK</sequence>
<dbReference type="RefSeq" id="WP_092217593.1">
    <property type="nucleotide sequence ID" value="NZ_CP030050.1"/>
</dbReference>
<organism evidence="2 3">
    <name type="scientific">Bradyrhizobium arachidis</name>
    <dbReference type="NCBI Taxonomy" id="858423"/>
    <lineage>
        <taxon>Bacteria</taxon>
        <taxon>Pseudomonadati</taxon>
        <taxon>Pseudomonadota</taxon>
        <taxon>Alphaproteobacteria</taxon>
        <taxon>Hyphomicrobiales</taxon>
        <taxon>Nitrobacteraceae</taxon>
        <taxon>Bradyrhizobium</taxon>
    </lineage>
</organism>
<proteinExistence type="predicted"/>